<evidence type="ECO:0000256" key="2">
    <source>
        <dbReference type="SAM" id="MobiDB-lite"/>
    </source>
</evidence>
<evidence type="ECO:0000259" key="3">
    <source>
        <dbReference type="PROSITE" id="PS50966"/>
    </source>
</evidence>
<dbReference type="Pfam" id="PF04434">
    <property type="entry name" value="SWIM"/>
    <property type="match status" value="1"/>
</dbReference>
<keyword evidence="1" id="KW-0479">Metal-binding</keyword>
<evidence type="ECO:0000313" key="5">
    <source>
        <dbReference type="Proteomes" id="UP000265719"/>
    </source>
</evidence>
<keyword evidence="1" id="KW-0863">Zinc-finger</keyword>
<dbReference type="InterPro" id="IPR007527">
    <property type="entry name" value="Znf_SWIM"/>
</dbReference>
<keyword evidence="5" id="KW-1185">Reference proteome</keyword>
<dbReference type="PROSITE" id="PS50966">
    <property type="entry name" value="ZF_SWIM"/>
    <property type="match status" value="1"/>
</dbReference>
<accession>A0AA97M552</accession>
<dbReference type="AlphaFoldDB" id="A0AA97M552"/>
<protein>
    <submittedName>
        <fullName evidence="4">SWIM zinc finger family protein</fullName>
    </submittedName>
</protein>
<dbReference type="KEGG" id="thao:NI17_005345"/>
<gene>
    <name evidence="4" type="ORF">NI17_005345</name>
</gene>
<dbReference type="GO" id="GO:0008270">
    <property type="term" value="F:zinc ion binding"/>
    <property type="evidence" value="ECO:0007669"/>
    <property type="project" value="UniProtKB-KW"/>
</dbReference>
<name>A0AA97M552_9ACTN</name>
<evidence type="ECO:0000313" key="4">
    <source>
        <dbReference type="EMBL" id="UOE20642.1"/>
    </source>
</evidence>
<evidence type="ECO:0000256" key="1">
    <source>
        <dbReference type="PROSITE-ProRule" id="PRU00325"/>
    </source>
</evidence>
<dbReference type="EMBL" id="CP063196">
    <property type="protein sequence ID" value="UOE20642.1"/>
    <property type="molecule type" value="Genomic_DNA"/>
</dbReference>
<feature type="region of interest" description="Disordered" evidence="2">
    <location>
        <begin position="16"/>
        <end position="47"/>
    </location>
</feature>
<dbReference type="RefSeq" id="WP_243597624.1">
    <property type="nucleotide sequence ID" value="NZ_CP063196.1"/>
</dbReference>
<reference evidence="4" key="1">
    <citation type="submission" date="2020-10" db="EMBL/GenBank/DDBJ databases">
        <title>De novo genome project of the cellulose decomposer Thermobifida halotolerans type strain.</title>
        <authorList>
            <person name="Nagy I."/>
            <person name="Horvath B."/>
            <person name="Kukolya J."/>
            <person name="Nagy I."/>
            <person name="Orsini M."/>
        </authorList>
    </citation>
    <scope>NUCLEOTIDE SEQUENCE</scope>
    <source>
        <strain evidence="4">DSM 44931</strain>
    </source>
</reference>
<sequence>MSERWSTNDVWALAPDASSRKAAQKVAKPASWPNRGWRAADPGTDAPGGAEVVWGECRGSGSKPYQAAAHLTGSGAPAYRCSCPSRKTPCKHVLALLYLWAEGEVAEDTGPAWVGEWLTRRASAAGPRTAGAARKTPADPEAAARRARLREERVADGLAELETWLRDQVGAGLVDSRQKGYGQWDAVAARLVDAQAGRLAEQVRALAGAAAGPDWTDRLLTEYALLHLLCTGYRRRDELPEPVRATVRARIGFPPPEPDPAAAVRDHWHVLCRHDFDADRVSGRRIWLRGRDSGRTAMLLSFAGPGRGHDASIRVGTVLDAELAFHTAENRAVVTARHAEHRAAPPPGGSVADALADHARALAADPWLEAWPVVLADVVCARDGGWWLTDPAGESLPLRSTTESGWRLFGVSAGRPVTVAGEWTPDGLRPLTAWDGQGRMVPVS</sequence>
<feature type="domain" description="SWIM-type" evidence="3">
    <location>
        <begin position="65"/>
        <end position="101"/>
    </location>
</feature>
<dbReference type="Proteomes" id="UP000265719">
    <property type="component" value="Chromosome"/>
</dbReference>
<keyword evidence="1" id="KW-0862">Zinc</keyword>
<organism evidence="4 5">
    <name type="scientific">Thermobifida halotolerans</name>
    <dbReference type="NCBI Taxonomy" id="483545"/>
    <lineage>
        <taxon>Bacteria</taxon>
        <taxon>Bacillati</taxon>
        <taxon>Actinomycetota</taxon>
        <taxon>Actinomycetes</taxon>
        <taxon>Streptosporangiales</taxon>
        <taxon>Nocardiopsidaceae</taxon>
        <taxon>Thermobifida</taxon>
    </lineage>
</organism>
<proteinExistence type="predicted"/>